<feature type="domain" description="PKD/Chitinase" evidence="4">
    <location>
        <begin position="1496"/>
        <end position="1580"/>
    </location>
</feature>
<feature type="region of interest" description="Disordered" evidence="2">
    <location>
        <begin position="1844"/>
        <end position="1875"/>
    </location>
</feature>
<keyword evidence="6" id="KW-1185">Reference proteome</keyword>
<dbReference type="NCBIfam" id="TIGR03696">
    <property type="entry name" value="Rhs_assc_core"/>
    <property type="match status" value="1"/>
</dbReference>
<dbReference type="InterPro" id="IPR022385">
    <property type="entry name" value="Rhs_assc_core"/>
</dbReference>
<organism evidence="5 6">
    <name type="scientific">Usitatibacter rugosus</name>
    <dbReference type="NCBI Taxonomy" id="2732067"/>
    <lineage>
        <taxon>Bacteria</taxon>
        <taxon>Pseudomonadati</taxon>
        <taxon>Pseudomonadota</taxon>
        <taxon>Betaproteobacteria</taxon>
        <taxon>Nitrosomonadales</taxon>
        <taxon>Usitatibacteraceae</taxon>
        <taxon>Usitatibacter</taxon>
    </lineage>
</organism>
<feature type="compositionally biased region" description="Basic and acidic residues" evidence="2">
    <location>
        <begin position="1850"/>
        <end position="1875"/>
    </location>
</feature>
<proteinExistence type="predicted"/>
<sequence length="1875" mass="192244">MFFMSWLGHRARVLVVSCVAVLATLFGQAAFALPNVTLTQPSSNKTYGNPASVTLAATATPTAGSSITKVEFYRGTTLITIVNAPGPYTTTFNHNVNGVYSITAKAFDSTGNRTSNARTVTIAANVTPTVNLTEPSAGNEYTTLDSVYFLATASDNDGAVSKVEFFRGGSTLIGTVTTPPYELYATLPVGDHTITAKATDNSAGIKISSGKLIHVLPAPGPPTVSIASPVNGATFQLGSPIAFTATATAQAPAEVFQVEFFRGGSTLVGQVYAPPPLTATWTDAAVGTYSITARVMDNYGQTVTSAPITINVAAPLAPPAITLTSPVSGAVVPPGATVSITATANAVEPGASISKVEFFDEGVKLATVNAPPYTYPWIVSAGSHFITAKATDSLGTTATTPIAYVVVDGADSCDTAPPLTALDAATKLAAFGALPMTFEASVGQVGSETRFVSRGRGYQLFLTPTESVVALSDARADRGVAVRTRLLGANPRPVISGAEPVERKSNYFAGRDPSKWRRNVPNFAKVRYEAVYPGIDQVFYGSEGRVEYDLHVAAGADPAAIRFALEGADSVALDAEGNLVLETALGTLVQKRPVAYQEIAGERRVVAAAYAMREGEVGFELGSYDKSHPLVIDPVLVYSTYLGGSDDQSGANAIALSRCGEAFIGGWTYATDFPTTIGAFDRGAVPGTKMGFVSKLNQAGSALMFSTYITGTEYIFEGGSAPQATEVMKIAVDGSGHAYFGGIAQATDFPRTPGAYLATTEAYPVGFVGKLTTDGSSLAYSTYVPGDVRGLAVDAAGSAYVGLYNLVVKLHPAGTSAIYEFTGLPVSEGLKALAVDASGNAYAASVTYHNFVPTTPGAFQSSKPSSATYPSGFITKINPAGDAAVYATYLGTGRSMYVSGIAVDSSGSLYVTGMSDAPNGMTLPNFGSVPTLTGNQIVDGSQYALTAKLNASGSALTYAARLGGSGCNESGCSFALTRPNAIAVDSAGSAWVVGATEANNFPLVKALYSTYGDSLRRPDPFVTKISASGTTVLFSTLLNGPTVGTAGPHSSGFGSGATAVAVDSIGSVYVAGYTDKVDFPTTPGSLQQTRPSGIVSNAFVTKINETKDTTTTLASAPATGTVGTPTVLTATVTGNSPTGAVVFKDGPTSIGSAPLSGTTAQLSVSLAAGDHSLTATYGGDTHNNPSTSAAAPYGVGNPGVAPTVTLTGIADGATLIATSGSIYSGGTMNLSATPATGNRLTQARTHYPGGPWTWPLSQSEPFNVPWNMPDFIVGFYAVYATATDQYGHVGTSTPVRFVINGASVSAPSVSISAPVTGAAFTTSDTIALSASASPGSGAAITSVTYYNGGTQIGSASSSPYIVNWSGVAAGTYSVIALVVDSAGGRKLSAPIVITVTSPPPPTVSMVSPANGSTFNTPASITLVADASAASGATISKVEFFDGTTLLGTSTTFPYTYVWNTPSGGTHSITAKATDSRNVPATSAAISIQVTTPPPPTVSVTSPGAGSTFAAPASVAITATATPASGAHVTRVELYVGAQLIGTGTSGTWYVLQPGNYAITAKAFDDRGASATSNPVNVTVAGSPDEKITFLHNDLLGSPIAATNVSGTEVWTERYQPYGERLLKETESTGNRQWFTGKAHDTDTGLSYFGARYYDPIVGRFMGVDAMSFDPGDLHSFNRYGYANNNPFKFDDPDGNAPSPIDAFFTAFSGGEFLASVSLYAYGKVTGDKFLADVAGASIVSTGVGLAQDVAGLASPVPAAGAVRRATNVSEGVTKAANHAGDIKLYRRGPPDNVKALADQAAAAEKNPKIGIHGISVSTNPAPKKPGQQVRCASKAECEAAGFTVKQTGSDPHHHTMELPKPVTRETRNKVNDLFK</sequence>
<dbReference type="Pfam" id="PF06739">
    <property type="entry name" value="SBBP"/>
    <property type="match status" value="1"/>
</dbReference>
<dbReference type="RefSeq" id="WP_171089697.1">
    <property type="nucleotide sequence ID" value="NZ_CP053069.1"/>
</dbReference>
<evidence type="ECO:0000313" key="5">
    <source>
        <dbReference type="EMBL" id="QJR09737.1"/>
    </source>
</evidence>
<dbReference type="PANTHER" id="PTHR35580">
    <property type="entry name" value="CELL SURFACE GLYCOPROTEIN (S-LAYER PROTEIN)-LIKE PROTEIN"/>
    <property type="match status" value="1"/>
</dbReference>
<evidence type="ECO:0000256" key="1">
    <source>
        <dbReference type="ARBA" id="ARBA00022737"/>
    </source>
</evidence>
<dbReference type="KEGG" id="uru:DSM104443_00787"/>
<dbReference type="Gene3D" id="2.180.10.10">
    <property type="entry name" value="RHS repeat-associated core"/>
    <property type="match status" value="1"/>
</dbReference>
<protein>
    <recommendedName>
        <fullName evidence="4">PKD/Chitinase domain-containing protein</fullName>
    </recommendedName>
</protein>
<dbReference type="InterPro" id="IPR032109">
    <property type="entry name" value="Big_3_5"/>
</dbReference>
<name>A0A6M4GVR4_9PROT</name>
<feature type="domain" description="PKD/Chitinase" evidence="4">
    <location>
        <begin position="1317"/>
        <end position="1398"/>
    </location>
</feature>
<evidence type="ECO:0000256" key="3">
    <source>
        <dbReference type="SAM" id="SignalP"/>
    </source>
</evidence>
<dbReference type="Pfam" id="PF25023">
    <property type="entry name" value="TEN_YD-shell"/>
    <property type="match status" value="1"/>
</dbReference>
<dbReference type="InterPro" id="IPR010620">
    <property type="entry name" value="SBBP_repeat"/>
</dbReference>
<dbReference type="PANTHER" id="PTHR35580:SF1">
    <property type="entry name" value="PHYTASE-LIKE DOMAIN-CONTAINING PROTEIN"/>
    <property type="match status" value="1"/>
</dbReference>
<dbReference type="Gene3D" id="2.60.40.10">
    <property type="entry name" value="Immunoglobulins"/>
    <property type="match status" value="8"/>
</dbReference>
<evidence type="ECO:0000313" key="6">
    <source>
        <dbReference type="Proteomes" id="UP000501534"/>
    </source>
</evidence>
<dbReference type="SMART" id="SM00089">
    <property type="entry name" value="PKD"/>
    <property type="match status" value="3"/>
</dbReference>
<accession>A0A6M4GVR4</accession>
<keyword evidence="3" id="KW-0732">Signal</keyword>
<dbReference type="InterPro" id="IPR057708">
    <property type="entry name" value="DUF7948"/>
</dbReference>
<evidence type="ECO:0000259" key="4">
    <source>
        <dbReference type="SMART" id="SM00089"/>
    </source>
</evidence>
<dbReference type="InterPro" id="IPR052918">
    <property type="entry name" value="Motility_Chemotaxis_Reg"/>
</dbReference>
<dbReference type="SUPFAM" id="SSF101898">
    <property type="entry name" value="NHL repeat"/>
    <property type="match status" value="1"/>
</dbReference>
<feature type="signal peptide" evidence="3">
    <location>
        <begin position="1"/>
        <end position="32"/>
    </location>
</feature>
<dbReference type="InterPro" id="IPR056823">
    <property type="entry name" value="TEN-like_YD-shell"/>
</dbReference>
<dbReference type="Pfam" id="PF16640">
    <property type="entry name" value="Big_3_5"/>
    <property type="match status" value="1"/>
</dbReference>
<dbReference type="Proteomes" id="UP000501534">
    <property type="component" value="Chromosome"/>
</dbReference>
<gene>
    <name evidence="5" type="ORF">DSM104443_00787</name>
</gene>
<dbReference type="InterPro" id="IPR013783">
    <property type="entry name" value="Ig-like_fold"/>
</dbReference>
<reference evidence="5 6" key="1">
    <citation type="submission" date="2020-04" db="EMBL/GenBank/DDBJ databases">
        <title>Usitatibacter rugosus gen. nov., sp. nov. and Usitatibacter palustris sp. nov., novel members of Usitatibacteraceae fam. nov. within the order Nitrosomonadales isolated from soil.</title>
        <authorList>
            <person name="Huber K.J."/>
            <person name="Neumann-Schaal M."/>
            <person name="Geppert A."/>
            <person name="Luckner M."/>
            <person name="Wanner G."/>
            <person name="Overmann J."/>
        </authorList>
    </citation>
    <scope>NUCLEOTIDE SEQUENCE [LARGE SCALE GENOMIC DNA]</scope>
    <source>
        <strain evidence="5 6">0125_3</strain>
    </source>
</reference>
<dbReference type="InterPro" id="IPR022409">
    <property type="entry name" value="PKD/Chitinase_dom"/>
</dbReference>
<evidence type="ECO:0000256" key="2">
    <source>
        <dbReference type="SAM" id="MobiDB-lite"/>
    </source>
</evidence>
<dbReference type="Pfam" id="PF17957">
    <property type="entry name" value="Big_7"/>
    <property type="match status" value="7"/>
</dbReference>
<feature type="chain" id="PRO_5026890064" description="PKD/Chitinase domain-containing protein" evidence="3">
    <location>
        <begin position="33"/>
        <end position="1875"/>
    </location>
</feature>
<feature type="domain" description="PKD/Chitinase" evidence="4">
    <location>
        <begin position="230"/>
        <end position="315"/>
    </location>
</feature>
<keyword evidence="1" id="KW-0677">Repeat</keyword>
<dbReference type="EMBL" id="CP053069">
    <property type="protein sequence ID" value="QJR09737.1"/>
    <property type="molecule type" value="Genomic_DNA"/>
</dbReference>
<dbReference type="Pfam" id="PF25778">
    <property type="entry name" value="DUF7948"/>
    <property type="match status" value="1"/>
</dbReference>